<accession>A0ABU7LK74</accession>
<dbReference type="Pfam" id="PF08242">
    <property type="entry name" value="Methyltransf_12"/>
    <property type="match status" value="1"/>
</dbReference>
<dbReference type="GO" id="GO:0032259">
    <property type="term" value="P:methylation"/>
    <property type="evidence" value="ECO:0007669"/>
    <property type="project" value="UniProtKB-KW"/>
</dbReference>
<sequence>MITVIESDARLGSRADENGLAAIEGWPTAQCAEDVDALDRLVLVGLADLLARTVGIAAADGSEPQALADRLGASPEHRWVVERWLDDLLAAGLVEAIGDGRVGSIERPRRTDLTAARDRMIEACARLGYASSLPKLLLDSLRHAVDLLQGRVSVQSILYPDGDATAALEVYGTNVVSRYLNAAAASVVADLAHSRSTPLRILELGAGVGATSEHILGTLGDRNVTHYVFTDLSSHFLRIARERFADEPWAHKMRFATVDITAPIADQLVDISADQDGYDVVLAATMAHNTVDVDALLGEVGVLLAPGGVVVLIETVVEHAQSLTTMPFALSMPDGSGPPARTDVRAGSHRTYLTAHEWTAAMVRAGLRPCVDLPRNGHPLEAFSQRLLVAAKPDTPTIHAETHDR</sequence>
<dbReference type="SUPFAM" id="SSF53335">
    <property type="entry name" value="S-adenosyl-L-methionine-dependent methyltransferases"/>
    <property type="match status" value="1"/>
</dbReference>
<evidence type="ECO:0000313" key="2">
    <source>
        <dbReference type="EMBL" id="MEE2061968.1"/>
    </source>
</evidence>
<dbReference type="Proteomes" id="UP001336020">
    <property type="component" value="Unassembled WGS sequence"/>
</dbReference>
<dbReference type="InterPro" id="IPR013217">
    <property type="entry name" value="Methyltransf_12"/>
</dbReference>
<keyword evidence="3" id="KW-1185">Reference proteome</keyword>
<comment type="caution">
    <text evidence="2">The sequence shown here is derived from an EMBL/GenBank/DDBJ whole genome shotgun (WGS) entry which is preliminary data.</text>
</comment>
<dbReference type="RefSeq" id="WP_330137099.1">
    <property type="nucleotide sequence ID" value="NZ_JAUTXY010000025.1"/>
</dbReference>
<protein>
    <submittedName>
        <fullName evidence="2">Class I SAM-dependent methyltransferase</fullName>
        <ecNumber evidence="2">2.1.-.-</ecNumber>
    </submittedName>
</protein>
<dbReference type="EMBL" id="JAUTXY010000025">
    <property type="protein sequence ID" value="MEE2061968.1"/>
    <property type="molecule type" value="Genomic_DNA"/>
</dbReference>
<name>A0ABU7LK74_9NOCA</name>
<keyword evidence="2" id="KW-0489">Methyltransferase</keyword>
<dbReference type="InterPro" id="IPR029063">
    <property type="entry name" value="SAM-dependent_MTases_sf"/>
</dbReference>
<dbReference type="Gene3D" id="3.40.50.150">
    <property type="entry name" value="Vaccinia Virus protein VP39"/>
    <property type="match status" value="1"/>
</dbReference>
<reference evidence="2 3" key="1">
    <citation type="submission" date="2023-07" db="EMBL/GenBank/DDBJ databases">
        <authorList>
            <person name="Girao M."/>
            <person name="Carvalho M.F."/>
        </authorList>
    </citation>
    <scope>NUCLEOTIDE SEQUENCE [LARGE SCALE GENOMIC DNA]</scope>
    <source>
        <strain evidence="2 3">YIM65754</strain>
    </source>
</reference>
<keyword evidence="2" id="KW-0808">Transferase</keyword>
<feature type="domain" description="Methyltransferase type 12" evidence="1">
    <location>
        <begin position="202"/>
        <end position="310"/>
    </location>
</feature>
<evidence type="ECO:0000259" key="1">
    <source>
        <dbReference type="Pfam" id="PF08242"/>
    </source>
</evidence>
<organism evidence="2 3">
    <name type="scientific">Rhodococcus artemisiae</name>
    <dbReference type="NCBI Taxonomy" id="714159"/>
    <lineage>
        <taxon>Bacteria</taxon>
        <taxon>Bacillati</taxon>
        <taxon>Actinomycetota</taxon>
        <taxon>Actinomycetes</taxon>
        <taxon>Mycobacteriales</taxon>
        <taxon>Nocardiaceae</taxon>
        <taxon>Rhodococcus</taxon>
    </lineage>
</organism>
<proteinExistence type="predicted"/>
<gene>
    <name evidence="2" type="ORF">Q7514_31025</name>
</gene>
<dbReference type="GO" id="GO:0008168">
    <property type="term" value="F:methyltransferase activity"/>
    <property type="evidence" value="ECO:0007669"/>
    <property type="project" value="UniProtKB-KW"/>
</dbReference>
<dbReference type="CDD" id="cd02440">
    <property type="entry name" value="AdoMet_MTases"/>
    <property type="match status" value="1"/>
</dbReference>
<dbReference type="EC" id="2.1.-.-" evidence="2"/>
<evidence type="ECO:0000313" key="3">
    <source>
        <dbReference type="Proteomes" id="UP001336020"/>
    </source>
</evidence>